<accession>A0AAV7W514</accession>
<organism evidence="1 2">
    <name type="scientific">Pleurodeles waltl</name>
    <name type="common">Iberian ribbed newt</name>
    <dbReference type="NCBI Taxonomy" id="8319"/>
    <lineage>
        <taxon>Eukaryota</taxon>
        <taxon>Metazoa</taxon>
        <taxon>Chordata</taxon>
        <taxon>Craniata</taxon>
        <taxon>Vertebrata</taxon>
        <taxon>Euteleostomi</taxon>
        <taxon>Amphibia</taxon>
        <taxon>Batrachia</taxon>
        <taxon>Caudata</taxon>
        <taxon>Salamandroidea</taxon>
        <taxon>Salamandridae</taxon>
        <taxon>Pleurodelinae</taxon>
        <taxon>Pleurodeles</taxon>
    </lineage>
</organism>
<dbReference type="EMBL" id="JANPWB010000002">
    <property type="protein sequence ID" value="KAJ1207942.1"/>
    <property type="molecule type" value="Genomic_DNA"/>
</dbReference>
<reference evidence="1" key="1">
    <citation type="journal article" date="2022" name="bioRxiv">
        <title>Sequencing and chromosome-scale assembly of the giantPleurodeles waltlgenome.</title>
        <authorList>
            <person name="Brown T."/>
            <person name="Elewa A."/>
            <person name="Iarovenko S."/>
            <person name="Subramanian E."/>
            <person name="Araus A.J."/>
            <person name="Petzold A."/>
            <person name="Susuki M."/>
            <person name="Suzuki K.-i.T."/>
            <person name="Hayashi T."/>
            <person name="Toyoda A."/>
            <person name="Oliveira C."/>
            <person name="Osipova E."/>
            <person name="Leigh N.D."/>
            <person name="Simon A."/>
            <person name="Yun M.H."/>
        </authorList>
    </citation>
    <scope>NUCLEOTIDE SEQUENCE</scope>
    <source>
        <strain evidence="1">20211129_DDA</strain>
        <tissue evidence="1">Liver</tissue>
    </source>
</reference>
<dbReference type="Proteomes" id="UP001066276">
    <property type="component" value="Chromosome 1_2"/>
</dbReference>
<comment type="caution">
    <text evidence="1">The sequence shown here is derived from an EMBL/GenBank/DDBJ whole genome shotgun (WGS) entry which is preliminary data.</text>
</comment>
<protein>
    <submittedName>
        <fullName evidence="1">Uncharacterized protein</fullName>
    </submittedName>
</protein>
<evidence type="ECO:0000313" key="2">
    <source>
        <dbReference type="Proteomes" id="UP001066276"/>
    </source>
</evidence>
<keyword evidence="2" id="KW-1185">Reference proteome</keyword>
<evidence type="ECO:0000313" key="1">
    <source>
        <dbReference type="EMBL" id="KAJ1207942.1"/>
    </source>
</evidence>
<proteinExistence type="predicted"/>
<sequence>MRGRSYGGGEMERQLERHLRGKRGLSSGTPPEHFLNLKLALKLAGTTRTAQPKTEPITKLIPAIFVPSTTCPQWRLVVKGGGEVTVKLLPQFYLILCSIPPQFSTRTPGFMTSELPQTSAPSLQLPLLRLLCSRCVCGLVLDSALILHPSALATQLAD</sequence>
<gene>
    <name evidence="1" type="ORF">NDU88_003332</name>
</gene>
<dbReference type="AlphaFoldDB" id="A0AAV7W514"/>
<name>A0AAV7W514_PLEWA</name>